<feature type="compositionally biased region" description="Basic and acidic residues" evidence="1">
    <location>
        <begin position="115"/>
        <end position="130"/>
    </location>
</feature>
<reference evidence="2 3" key="2">
    <citation type="journal article" date="2015" name="Genome Announc.">
        <title>Draft Genome Sequence of Lactobacillus fermentum NB-22.</title>
        <authorList>
            <person name="Chaplin A.V."/>
            <person name="Shkoporov A.N."/>
            <person name="Efimov B.A."/>
            <person name="Pikina A.P."/>
            <person name="Borisova O.Y."/>
            <person name="Gladko I.A."/>
            <person name="Postnikova E.A."/>
            <person name="Lordkipanidze A.E."/>
            <person name="Kafarskaia L.I."/>
        </authorList>
    </citation>
    <scope>NUCLEOTIDE SEQUENCE [LARGE SCALE GENOMIC DNA]</scope>
    <source>
        <strain evidence="2 3">NB-22</strain>
    </source>
</reference>
<evidence type="ECO:0000313" key="3">
    <source>
        <dbReference type="Proteomes" id="UP000018412"/>
    </source>
</evidence>
<name>A0A829LKH3_LIMFE</name>
<protein>
    <recommendedName>
        <fullName evidence="4">DUF2187 domain-containing protein</fullName>
    </recommendedName>
</protein>
<dbReference type="EMBL" id="AYHA01000148">
    <property type="protein sequence ID" value="ESS00759.1"/>
    <property type="molecule type" value="Genomic_DNA"/>
</dbReference>
<accession>A0A829LKH3</accession>
<comment type="caution">
    <text evidence="2">The sequence shown here is derived from an EMBL/GenBank/DDBJ whole genome shotgun (WGS) entry which is preliminary data.</text>
</comment>
<reference evidence="3" key="1">
    <citation type="submission" date="2013-10" db="EMBL/GenBank/DDBJ databases">
        <title>Draft genome sequence of Lactobacillus fermentum NB-22.</title>
        <authorList>
            <person name="Chaplin A.V."/>
            <person name="Shkoporov A.N."/>
            <person name="Khokhlova E.V."/>
            <person name="Efimov B.A."/>
            <person name="Kafarskaia L.I."/>
        </authorList>
    </citation>
    <scope>NUCLEOTIDE SEQUENCE [LARGE SCALE GENOMIC DNA]</scope>
    <source>
        <strain evidence="3">NB-22</strain>
    </source>
</reference>
<evidence type="ECO:0000256" key="1">
    <source>
        <dbReference type="SAM" id="MobiDB-lite"/>
    </source>
</evidence>
<gene>
    <name evidence="2" type="ORF">NB22_08505</name>
</gene>
<feature type="region of interest" description="Disordered" evidence="1">
    <location>
        <begin position="87"/>
        <end position="130"/>
    </location>
</feature>
<proteinExistence type="predicted"/>
<evidence type="ECO:0000313" key="2">
    <source>
        <dbReference type="EMBL" id="ESS00759.1"/>
    </source>
</evidence>
<dbReference type="AlphaFoldDB" id="A0A829LKH3"/>
<evidence type="ECO:0008006" key="4">
    <source>
        <dbReference type="Google" id="ProtNLM"/>
    </source>
</evidence>
<dbReference type="Proteomes" id="UP000018412">
    <property type="component" value="Unassembled WGS sequence"/>
</dbReference>
<sequence length="130" mass="14426">MRKKLISEVEGMTHYKIGDKVAAKKFGPLEHDFSGEVEKVYDNSVMIAITEYDPADQSGINELNGRAVVRKGEAKILKEVPRTKEDLEAAAKEEEEAAAKAAKSGKNTRRRRTKTTKESASSEKNEKSSK</sequence>
<organism evidence="2 3">
    <name type="scientific">Limosilactobacillus fermentum NB-22</name>
    <dbReference type="NCBI Taxonomy" id="1408443"/>
    <lineage>
        <taxon>Bacteria</taxon>
        <taxon>Bacillati</taxon>
        <taxon>Bacillota</taxon>
        <taxon>Bacilli</taxon>
        <taxon>Lactobacillales</taxon>
        <taxon>Lactobacillaceae</taxon>
        <taxon>Limosilactobacillus</taxon>
    </lineage>
</organism>